<evidence type="ECO:0000313" key="2">
    <source>
        <dbReference type="Proteomes" id="UP001162889"/>
    </source>
</evidence>
<dbReference type="Proteomes" id="UP001162889">
    <property type="component" value="Unassembled WGS sequence"/>
</dbReference>
<proteinExistence type="predicted"/>
<gene>
    <name evidence="1" type="ORF">L1274_004765</name>
</gene>
<organism evidence="1 2">
    <name type="scientific">Duganella violaceipulchra</name>
    <dbReference type="NCBI Taxonomy" id="2849652"/>
    <lineage>
        <taxon>Bacteria</taxon>
        <taxon>Pseudomonadati</taxon>
        <taxon>Pseudomonadota</taxon>
        <taxon>Betaproteobacteria</taxon>
        <taxon>Burkholderiales</taxon>
        <taxon>Oxalobacteraceae</taxon>
        <taxon>Telluria group</taxon>
        <taxon>Duganella</taxon>
    </lineage>
</organism>
<reference evidence="1" key="1">
    <citation type="submission" date="2022-03" db="EMBL/GenBank/DDBJ databases">
        <title>Genome Encyclopedia of Bacteria and Archaea VI: Functional Genomics of Type Strains.</title>
        <authorList>
            <person name="Whitman W."/>
        </authorList>
    </citation>
    <scope>NUCLEOTIDE SEQUENCE</scope>
    <source>
        <strain evidence="1">HSC-15S17</strain>
    </source>
</reference>
<accession>A0ABT1GTM2</accession>
<name>A0ABT1GTM2_9BURK</name>
<evidence type="ECO:0000313" key="1">
    <source>
        <dbReference type="EMBL" id="MCP2011019.1"/>
    </source>
</evidence>
<keyword evidence="2" id="KW-1185">Reference proteome</keyword>
<dbReference type="EMBL" id="JALJZU010000010">
    <property type="protein sequence ID" value="MCP2011019.1"/>
    <property type="molecule type" value="Genomic_DNA"/>
</dbReference>
<sequence length="32" mass="3647">MKLPLIAASILVYIVLATAWICYADFPFSRLF</sequence>
<protein>
    <submittedName>
        <fullName evidence="1">Uncharacterized protein</fullName>
    </submittedName>
</protein>
<comment type="caution">
    <text evidence="1">The sequence shown here is derived from an EMBL/GenBank/DDBJ whole genome shotgun (WGS) entry which is preliminary data.</text>
</comment>